<evidence type="ECO:0000313" key="13">
    <source>
        <dbReference type="EMBL" id="QOP42948.1"/>
    </source>
</evidence>
<organism evidence="13 14">
    <name type="scientific">Sulfurimonas sediminis</name>
    <dbReference type="NCBI Taxonomy" id="2590020"/>
    <lineage>
        <taxon>Bacteria</taxon>
        <taxon>Pseudomonadati</taxon>
        <taxon>Campylobacterota</taxon>
        <taxon>Epsilonproteobacteria</taxon>
        <taxon>Campylobacterales</taxon>
        <taxon>Sulfurimonadaceae</taxon>
        <taxon>Sulfurimonas</taxon>
    </lineage>
</organism>
<evidence type="ECO:0000256" key="10">
    <source>
        <dbReference type="ARBA" id="ARBA00048721"/>
    </source>
</evidence>
<dbReference type="PANTHER" id="PTHR39321:SF3">
    <property type="entry name" value="PHOSPHOPANTETHEINE ADENYLYLTRANSFERASE"/>
    <property type="match status" value="1"/>
</dbReference>
<dbReference type="HAMAP" id="MF_00244">
    <property type="entry name" value="NaMN_adenylyltr"/>
    <property type="match status" value="1"/>
</dbReference>
<keyword evidence="14" id="KW-1185">Reference proteome</keyword>
<comment type="function">
    <text evidence="1 11">Catalyzes the reversible adenylation of nicotinate mononucleotide (NaMN) to nicotinic acid adenine dinucleotide (NaAD).</text>
</comment>
<comment type="catalytic activity">
    <reaction evidence="10 11">
        <text>nicotinate beta-D-ribonucleotide + ATP + H(+) = deamido-NAD(+) + diphosphate</text>
        <dbReference type="Rhea" id="RHEA:22860"/>
        <dbReference type="ChEBI" id="CHEBI:15378"/>
        <dbReference type="ChEBI" id="CHEBI:30616"/>
        <dbReference type="ChEBI" id="CHEBI:33019"/>
        <dbReference type="ChEBI" id="CHEBI:57502"/>
        <dbReference type="ChEBI" id="CHEBI:58437"/>
        <dbReference type="EC" id="2.7.7.18"/>
    </reaction>
</comment>
<dbReference type="AlphaFoldDB" id="A0A7M1B2L2"/>
<evidence type="ECO:0000256" key="3">
    <source>
        <dbReference type="ARBA" id="ARBA00009014"/>
    </source>
</evidence>
<dbReference type="EMBL" id="CP041235">
    <property type="protein sequence ID" value="QOP42948.1"/>
    <property type="molecule type" value="Genomic_DNA"/>
</dbReference>
<dbReference type="InterPro" id="IPR004821">
    <property type="entry name" value="Cyt_trans-like"/>
</dbReference>
<dbReference type="PANTHER" id="PTHR39321">
    <property type="entry name" value="NICOTINATE-NUCLEOTIDE ADENYLYLTRANSFERASE-RELATED"/>
    <property type="match status" value="1"/>
</dbReference>
<evidence type="ECO:0000256" key="4">
    <source>
        <dbReference type="ARBA" id="ARBA00022642"/>
    </source>
</evidence>
<dbReference type="SUPFAM" id="SSF52374">
    <property type="entry name" value="Nucleotidylyl transferase"/>
    <property type="match status" value="1"/>
</dbReference>
<evidence type="ECO:0000256" key="6">
    <source>
        <dbReference type="ARBA" id="ARBA00022695"/>
    </source>
</evidence>
<dbReference type="InterPro" id="IPR005248">
    <property type="entry name" value="NadD/NMNAT"/>
</dbReference>
<keyword evidence="4 11" id="KW-0662">Pyridine nucleotide biosynthesis</keyword>
<evidence type="ECO:0000313" key="14">
    <source>
        <dbReference type="Proteomes" id="UP000593719"/>
    </source>
</evidence>
<keyword evidence="6 11" id="KW-0548">Nucleotidyltransferase</keyword>
<dbReference type="RefSeq" id="WP_193151261.1">
    <property type="nucleotide sequence ID" value="NZ_CP041235.1"/>
</dbReference>
<evidence type="ECO:0000256" key="9">
    <source>
        <dbReference type="ARBA" id="ARBA00023027"/>
    </source>
</evidence>
<dbReference type="EC" id="2.7.7.18" evidence="11"/>
<reference evidence="13 14" key="1">
    <citation type="submission" date="2019-06" db="EMBL/GenBank/DDBJ databases">
        <title>Sulfurimonas gotlandica sp. nov., a chemoautotrophic and psychrotolerant epsilonproteobacterium isolated from a pelagic redoxcline, and an emended description of the genus Sulfurimonas.</title>
        <authorList>
            <person name="Wang S."/>
            <person name="Jiang L."/>
            <person name="Shao Z."/>
        </authorList>
    </citation>
    <scope>NUCLEOTIDE SEQUENCE [LARGE SCALE GENOMIC DNA]</scope>
    <source>
        <strain evidence="13 14">S2-6</strain>
    </source>
</reference>
<name>A0A7M1B2L2_9BACT</name>
<keyword evidence="5 11" id="KW-0808">Transferase</keyword>
<dbReference type="InterPro" id="IPR014729">
    <property type="entry name" value="Rossmann-like_a/b/a_fold"/>
</dbReference>
<accession>A0A7M1B2L2</accession>
<dbReference type="GO" id="GO:0009435">
    <property type="term" value="P:NAD+ biosynthetic process"/>
    <property type="evidence" value="ECO:0007669"/>
    <property type="project" value="UniProtKB-UniRule"/>
</dbReference>
<dbReference type="Gene3D" id="3.40.50.620">
    <property type="entry name" value="HUPs"/>
    <property type="match status" value="1"/>
</dbReference>
<dbReference type="CDD" id="cd02165">
    <property type="entry name" value="NMNAT"/>
    <property type="match status" value="1"/>
</dbReference>
<evidence type="ECO:0000256" key="11">
    <source>
        <dbReference type="HAMAP-Rule" id="MF_00244"/>
    </source>
</evidence>
<keyword evidence="8 11" id="KW-0067">ATP-binding</keyword>
<keyword evidence="7 11" id="KW-0547">Nucleotide-binding</keyword>
<dbReference type="UniPathway" id="UPA00253">
    <property type="reaction ID" value="UER00332"/>
</dbReference>
<dbReference type="GO" id="GO:0005524">
    <property type="term" value="F:ATP binding"/>
    <property type="evidence" value="ECO:0007669"/>
    <property type="project" value="UniProtKB-KW"/>
</dbReference>
<dbReference type="NCBIfam" id="TIGR00482">
    <property type="entry name" value="nicotinate (nicotinamide) nucleotide adenylyltransferase"/>
    <property type="match status" value="1"/>
</dbReference>
<evidence type="ECO:0000259" key="12">
    <source>
        <dbReference type="Pfam" id="PF01467"/>
    </source>
</evidence>
<comment type="similarity">
    <text evidence="3 11">Belongs to the NadD family.</text>
</comment>
<dbReference type="Pfam" id="PF01467">
    <property type="entry name" value="CTP_transf_like"/>
    <property type="match status" value="1"/>
</dbReference>
<sequence length="190" mass="21985">MKTIALYGGSFDPPHIAHEAIVKALSKLEFIDKVVVMPTFLNPFKKTFTAPAELRLRWLKDIFASYEDVEVSAYEVKLKRKVPTIATVKHLLKCYDKVYLVIGADNLASLHQWYAYDELKKLVTFIVVTRDAVKIPKNFIQLDIDEDISSSGLRENFDSSKIPEKVRDEITQYYKEHNARQNTKHSKHTR</sequence>
<dbReference type="GO" id="GO:0004515">
    <property type="term" value="F:nicotinate-nucleotide adenylyltransferase activity"/>
    <property type="evidence" value="ECO:0007669"/>
    <property type="project" value="UniProtKB-UniRule"/>
</dbReference>
<dbReference type="Proteomes" id="UP000593719">
    <property type="component" value="Chromosome"/>
</dbReference>
<proteinExistence type="inferred from homology"/>
<comment type="pathway">
    <text evidence="2 11">Cofactor biosynthesis; NAD(+) biosynthesis; deamido-NAD(+) from nicotinate D-ribonucleotide: step 1/1.</text>
</comment>
<feature type="domain" description="Cytidyltransferase-like" evidence="12">
    <location>
        <begin position="6"/>
        <end position="155"/>
    </location>
</feature>
<keyword evidence="9 11" id="KW-0520">NAD</keyword>
<evidence type="ECO:0000256" key="8">
    <source>
        <dbReference type="ARBA" id="ARBA00022840"/>
    </source>
</evidence>
<evidence type="ECO:0000256" key="7">
    <source>
        <dbReference type="ARBA" id="ARBA00022741"/>
    </source>
</evidence>
<gene>
    <name evidence="11 13" type="primary">nadD</name>
    <name evidence="13" type="ORF">FJR45_02870</name>
</gene>
<evidence type="ECO:0000256" key="1">
    <source>
        <dbReference type="ARBA" id="ARBA00002324"/>
    </source>
</evidence>
<dbReference type="KEGG" id="ssei:FJR45_02870"/>
<evidence type="ECO:0000256" key="2">
    <source>
        <dbReference type="ARBA" id="ARBA00005019"/>
    </source>
</evidence>
<evidence type="ECO:0000256" key="5">
    <source>
        <dbReference type="ARBA" id="ARBA00022679"/>
    </source>
</evidence>
<protein>
    <recommendedName>
        <fullName evidence="11">Probable nicotinate-nucleotide adenylyltransferase</fullName>
        <ecNumber evidence="11">2.7.7.18</ecNumber>
    </recommendedName>
    <alternativeName>
        <fullName evidence="11">Deamido-NAD(+) diphosphorylase</fullName>
    </alternativeName>
    <alternativeName>
        <fullName evidence="11">Deamido-NAD(+) pyrophosphorylase</fullName>
    </alternativeName>
    <alternativeName>
        <fullName evidence="11">Nicotinate mononucleotide adenylyltransferase</fullName>
        <shortName evidence="11">NaMN adenylyltransferase</shortName>
    </alternativeName>
</protein>